<evidence type="ECO:0000256" key="3">
    <source>
        <dbReference type="RuleBase" id="RU000411"/>
    </source>
</evidence>
<evidence type="ECO:0000256" key="1">
    <source>
        <dbReference type="ARBA" id="ARBA00022690"/>
    </source>
</evidence>
<dbReference type="Pfam" id="PF00079">
    <property type="entry name" value="Serpin"/>
    <property type="match status" value="2"/>
</dbReference>
<feature type="region of interest" description="Disordered" evidence="4">
    <location>
        <begin position="318"/>
        <end position="337"/>
    </location>
</feature>
<dbReference type="PANTHER" id="PTHR11461">
    <property type="entry name" value="SERINE PROTEASE INHIBITOR, SERPIN"/>
    <property type="match status" value="1"/>
</dbReference>
<dbReference type="PANTHER" id="PTHR11461:SF292">
    <property type="entry name" value="SERPIN 100A"/>
    <property type="match status" value="1"/>
</dbReference>
<feature type="region of interest" description="Disordered" evidence="4">
    <location>
        <begin position="244"/>
        <end position="265"/>
    </location>
</feature>
<dbReference type="Gene3D" id="2.30.39.10">
    <property type="entry name" value="Alpha-1-antitrypsin, domain 1"/>
    <property type="match status" value="1"/>
</dbReference>
<feature type="compositionally biased region" description="Polar residues" evidence="4">
    <location>
        <begin position="158"/>
        <end position="177"/>
    </location>
</feature>
<dbReference type="InterPro" id="IPR036186">
    <property type="entry name" value="Serpin_sf"/>
</dbReference>
<evidence type="ECO:0000256" key="5">
    <source>
        <dbReference type="SAM" id="SignalP"/>
    </source>
</evidence>
<dbReference type="Proteomes" id="UP000095300">
    <property type="component" value="Unassembled WGS sequence"/>
</dbReference>
<evidence type="ECO:0000313" key="8">
    <source>
        <dbReference type="Proteomes" id="UP000095300"/>
    </source>
</evidence>
<name>A0A1I8QC09_STOCA</name>
<dbReference type="STRING" id="35570.A0A1I8QC09"/>
<dbReference type="OrthoDB" id="10063692at2759"/>
<proteinExistence type="inferred from homology"/>
<feature type="domain" description="Serpin" evidence="6">
    <location>
        <begin position="39"/>
        <end position="658"/>
    </location>
</feature>
<evidence type="ECO:0000259" key="6">
    <source>
        <dbReference type="SMART" id="SM00093"/>
    </source>
</evidence>
<feature type="chain" id="PRO_5009328122" description="Serpin domain-containing protein" evidence="5">
    <location>
        <begin position="19"/>
        <end position="673"/>
    </location>
</feature>
<dbReference type="Gene3D" id="3.30.497.10">
    <property type="entry name" value="Antithrombin, subunit I, domain 2"/>
    <property type="match status" value="2"/>
</dbReference>
<keyword evidence="5" id="KW-0732">Signal</keyword>
<dbReference type="EnsemblMetazoa" id="SCAU015747-RA">
    <property type="protein sequence ID" value="SCAU015747-PA"/>
    <property type="gene ID" value="SCAU015747"/>
</dbReference>
<protein>
    <recommendedName>
        <fullName evidence="6">Serpin domain-containing protein</fullName>
    </recommendedName>
</protein>
<dbReference type="SMART" id="SM00093">
    <property type="entry name" value="SERPIN"/>
    <property type="match status" value="1"/>
</dbReference>
<dbReference type="GO" id="GO:0005615">
    <property type="term" value="C:extracellular space"/>
    <property type="evidence" value="ECO:0007669"/>
    <property type="project" value="InterPro"/>
</dbReference>
<dbReference type="CDD" id="cd00172">
    <property type="entry name" value="serpin"/>
    <property type="match status" value="1"/>
</dbReference>
<dbReference type="VEuPathDB" id="VectorBase:SCAU015747"/>
<evidence type="ECO:0000313" key="7">
    <source>
        <dbReference type="EnsemblMetazoa" id="SCAU015747-PA"/>
    </source>
</evidence>
<evidence type="ECO:0000256" key="4">
    <source>
        <dbReference type="SAM" id="MobiDB-lite"/>
    </source>
</evidence>
<gene>
    <name evidence="7" type="primary">106090937</name>
</gene>
<keyword evidence="2" id="KW-0722">Serine protease inhibitor</keyword>
<dbReference type="GO" id="GO:0004867">
    <property type="term" value="F:serine-type endopeptidase inhibitor activity"/>
    <property type="evidence" value="ECO:0007669"/>
    <property type="project" value="UniProtKB-KW"/>
</dbReference>
<dbReference type="KEGG" id="scac:106090937"/>
<dbReference type="InterPro" id="IPR042178">
    <property type="entry name" value="Serpin_sf_1"/>
</dbReference>
<feature type="compositionally biased region" description="Basic and acidic residues" evidence="4">
    <location>
        <begin position="244"/>
        <end position="261"/>
    </location>
</feature>
<dbReference type="InterPro" id="IPR000215">
    <property type="entry name" value="Serpin_fam"/>
</dbReference>
<dbReference type="AlphaFoldDB" id="A0A1I8QC09"/>
<dbReference type="InterPro" id="IPR023796">
    <property type="entry name" value="Serpin_dom"/>
</dbReference>
<sequence>MKILQALLVLLGLSLCAALPTKTDVAEKSPTYASDASHIIATHLLKSYNDIDGNQVHSPLGVTTTLAILAEASQGATFDEFVKVLGYPKERAALRDSFKSILTKYHTKNYNSEPSFQSWLYIYRNFTAREDFKQMLQDYYFVDVKDINRDQYDWSEPNTSLDLEAGTTPSSGSSNSKDVIGFETLKRLKIDDEEEEGLALGPTTVAAYTDGYGEEYIEKETSKFDRYVDDKQYVEKPVIIEELKKEKSQEPQENHGEKEPKPQILASEDMKLTTEVAALTDAAAAITSSDSAASEKLESLDEKPAAVASLDGIQAEANDDASIQTKREDDLNLEENETVQDKEKILKNFKEAEAGDDKIIPIQEVLESNEPEKVTLPLQKLETVLDDATKSSPAEIMMALESHVSAARSAFGGRSLFRRDDIASALSANSITGRDIGSKTKMLLFNGLYYRGNWDTQFQEKQDVDEFFFMTAEDAMKTPMLHAQGTFHMAEMEHLNAKVLCLPYENKRYSMMIILPNELEGLHSLIQKLEPSDFKSIKDLMKERDLHVIMPKFQIEETSRSESMLKSLGLTKIFSRSEADLSLLSDDRDLQIDEIVQFVNVRVDEGGNSAISLVASNTEGRIKTPEPLEKFEITHPFLYFVMDCESEFILVSGKVHAPEVPEDLPVEVTVEFD</sequence>
<keyword evidence="8" id="KW-1185">Reference proteome</keyword>
<accession>A0A1I8QC09</accession>
<dbReference type="InterPro" id="IPR042185">
    <property type="entry name" value="Serpin_sf_2"/>
</dbReference>
<feature type="signal peptide" evidence="5">
    <location>
        <begin position="1"/>
        <end position="18"/>
    </location>
</feature>
<reference evidence="7" key="1">
    <citation type="submission" date="2020-05" db="UniProtKB">
        <authorList>
            <consortium name="EnsemblMetazoa"/>
        </authorList>
    </citation>
    <scope>IDENTIFICATION</scope>
    <source>
        <strain evidence="7">USDA</strain>
    </source>
</reference>
<keyword evidence="1" id="KW-0646">Protease inhibitor</keyword>
<dbReference type="SUPFAM" id="SSF56574">
    <property type="entry name" value="Serpins"/>
    <property type="match status" value="1"/>
</dbReference>
<comment type="similarity">
    <text evidence="3">Belongs to the serpin family.</text>
</comment>
<evidence type="ECO:0000256" key="2">
    <source>
        <dbReference type="ARBA" id="ARBA00022900"/>
    </source>
</evidence>
<organism evidence="7 8">
    <name type="scientific">Stomoxys calcitrans</name>
    <name type="common">Stable fly</name>
    <name type="synonym">Conops calcitrans</name>
    <dbReference type="NCBI Taxonomy" id="35570"/>
    <lineage>
        <taxon>Eukaryota</taxon>
        <taxon>Metazoa</taxon>
        <taxon>Ecdysozoa</taxon>
        <taxon>Arthropoda</taxon>
        <taxon>Hexapoda</taxon>
        <taxon>Insecta</taxon>
        <taxon>Pterygota</taxon>
        <taxon>Neoptera</taxon>
        <taxon>Endopterygota</taxon>
        <taxon>Diptera</taxon>
        <taxon>Brachycera</taxon>
        <taxon>Muscomorpha</taxon>
        <taxon>Muscoidea</taxon>
        <taxon>Muscidae</taxon>
        <taxon>Stomoxys</taxon>
    </lineage>
</organism>
<feature type="region of interest" description="Disordered" evidence="4">
    <location>
        <begin position="158"/>
        <end position="178"/>
    </location>
</feature>